<sequence length="277" mass="29761">MTKSVETVHAAWGASRAESVRDALRLQGCTDRVVALTHDLSVGPIDPLDPTARRAWFEANLRSDEEPREEPADLAAPWVEATAVGVHPVHWVCLSDAAEHACFLEFVFRMAGRPFDVVDATGLDLPGVGRVPSIRSLGQLRPAEIVAAGLAERRRPFSQAASDAAVAAWTRLRRENAPLRVVRDGHLVSAPLTHFDALLAGQASGERELLIRLVARVLHRVDAGLDQPGQGCRYELLFARILALGEAGVLDVTGPGPGMRDYEVRGPAAGRLASGTT</sequence>
<dbReference type="Pfam" id="PF12395">
    <property type="entry name" value="DUF3658"/>
    <property type="match status" value="1"/>
</dbReference>
<keyword evidence="4" id="KW-1185">Reference proteome</keyword>
<evidence type="ECO:0000313" key="3">
    <source>
        <dbReference type="EMBL" id="MET3694440.1"/>
    </source>
</evidence>
<reference evidence="3 4" key="1">
    <citation type="submission" date="2024-06" db="EMBL/GenBank/DDBJ databases">
        <title>Genomic Encyclopedia of Type Strains, Phase IV (KMG-IV): sequencing the most valuable type-strain genomes for metagenomic binning, comparative biology and taxonomic classification.</title>
        <authorList>
            <person name="Goeker M."/>
        </authorList>
    </citation>
    <scope>NUCLEOTIDE SEQUENCE [LARGE SCALE GENOMIC DNA]</scope>
    <source>
        <strain evidence="3 4">DSM 21331</strain>
    </source>
</reference>
<accession>A0ABV2LCI1</accession>
<evidence type="ECO:0000259" key="1">
    <source>
        <dbReference type="Pfam" id="PF08874"/>
    </source>
</evidence>
<name>A0ABV2LCI1_9HYPH</name>
<protein>
    <recommendedName>
        <fullName evidence="5">DUF1835 domain-containing protein</fullName>
    </recommendedName>
</protein>
<dbReference type="Proteomes" id="UP001549145">
    <property type="component" value="Unassembled WGS sequence"/>
</dbReference>
<feature type="domain" description="DUF1835" evidence="1">
    <location>
        <begin position="8"/>
        <end position="74"/>
    </location>
</feature>
<dbReference type="EMBL" id="JBEPMM010000015">
    <property type="protein sequence ID" value="MET3694440.1"/>
    <property type="molecule type" value="Genomic_DNA"/>
</dbReference>
<proteinExistence type="predicted"/>
<evidence type="ECO:0000259" key="2">
    <source>
        <dbReference type="Pfam" id="PF12395"/>
    </source>
</evidence>
<gene>
    <name evidence="3" type="ORF">ABID43_004002</name>
</gene>
<comment type="caution">
    <text evidence="3">The sequence shown here is derived from an EMBL/GenBank/DDBJ whole genome shotgun (WGS) entry which is preliminary data.</text>
</comment>
<dbReference type="InterPro" id="IPR014973">
    <property type="entry name" value="DUF1835"/>
</dbReference>
<dbReference type="Pfam" id="PF08874">
    <property type="entry name" value="DUF1835"/>
    <property type="match status" value="1"/>
</dbReference>
<dbReference type="InterPro" id="IPR022123">
    <property type="entry name" value="DUF3658"/>
</dbReference>
<evidence type="ECO:0000313" key="4">
    <source>
        <dbReference type="Proteomes" id="UP001549145"/>
    </source>
</evidence>
<evidence type="ECO:0008006" key="5">
    <source>
        <dbReference type="Google" id="ProtNLM"/>
    </source>
</evidence>
<dbReference type="RefSeq" id="WP_238276054.1">
    <property type="nucleotide sequence ID" value="NZ_BPQL01000012.1"/>
</dbReference>
<organism evidence="3 4">
    <name type="scientific">Methylobacterium goesingense</name>
    <dbReference type="NCBI Taxonomy" id="243690"/>
    <lineage>
        <taxon>Bacteria</taxon>
        <taxon>Pseudomonadati</taxon>
        <taxon>Pseudomonadota</taxon>
        <taxon>Alphaproteobacteria</taxon>
        <taxon>Hyphomicrobiales</taxon>
        <taxon>Methylobacteriaceae</taxon>
        <taxon>Methylobacterium</taxon>
    </lineage>
</organism>
<feature type="domain" description="DUF3658" evidence="2">
    <location>
        <begin position="153"/>
        <end position="263"/>
    </location>
</feature>